<dbReference type="Pfam" id="PF12646">
    <property type="entry name" value="DUF3783"/>
    <property type="match status" value="1"/>
</dbReference>
<sequence>MSNKTVLGFCIGGGKEKLIRQCCRSACAEYRSMVPSDSKKSLGSLAGIAGISPKAVVAAEGEKIQSEMLVFSGFDQEALDEFLDLYRTMGIEKIDYKAMVTMHNIFWTPESLYQELKKEHASMKR</sequence>
<dbReference type="RefSeq" id="WP_117448388.1">
    <property type="nucleotide sequence ID" value="NZ_JAOQKE010000021.1"/>
</dbReference>
<dbReference type="Proteomes" id="UP001652338">
    <property type="component" value="Unassembled WGS sequence"/>
</dbReference>
<evidence type="ECO:0000313" key="2">
    <source>
        <dbReference type="Proteomes" id="UP001652338"/>
    </source>
</evidence>
<dbReference type="InterPro" id="IPR016621">
    <property type="entry name" value="UCP014543"/>
</dbReference>
<accession>A0ABT2SP24</accession>
<dbReference type="EMBL" id="JAOQKE010000021">
    <property type="protein sequence ID" value="MCU6726266.1"/>
    <property type="molecule type" value="Genomic_DNA"/>
</dbReference>
<keyword evidence="2" id="KW-1185">Reference proteome</keyword>
<comment type="caution">
    <text evidence="1">The sequence shown here is derived from an EMBL/GenBank/DDBJ whole genome shotgun (WGS) entry which is preliminary data.</text>
</comment>
<reference evidence="1 2" key="1">
    <citation type="journal article" date="2021" name="ISME Commun">
        <title>Automated analysis of genomic sequences facilitates high-throughput and comprehensive description of bacteria.</title>
        <authorList>
            <person name="Hitch T.C.A."/>
        </authorList>
    </citation>
    <scope>NUCLEOTIDE SEQUENCE [LARGE SCALE GENOMIC DNA]</scope>
    <source>
        <strain evidence="1 2">Sanger_29</strain>
    </source>
</reference>
<name>A0ABT2SP24_9FIRM</name>
<proteinExistence type="predicted"/>
<evidence type="ECO:0000313" key="1">
    <source>
        <dbReference type="EMBL" id="MCU6726266.1"/>
    </source>
</evidence>
<organism evidence="1 2">
    <name type="scientific">Muricoprocola aceti</name>
    <dbReference type="NCBI Taxonomy" id="2981772"/>
    <lineage>
        <taxon>Bacteria</taxon>
        <taxon>Bacillati</taxon>
        <taxon>Bacillota</taxon>
        <taxon>Clostridia</taxon>
        <taxon>Lachnospirales</taxon>
        <taxon>Lachnospiraceae</taxon>
        <taxon>Muricoprocola</taxon>
    </lineage>
</organism>
<protein>
    <submittedName>
        <fullName evidence="1">DUF3783 domain-containing protein</fullName>
    </submittedName>
</protein>
<gene>
    <name evidence="1" type="ORF">OCV47_13135</name>
</gene>